<organism evidence="2 3">
    <name type="scientific">Limnochorda pilosa</name>
    <dbReference type="NCBI Taxonomy" id="1555112"/>
    <lineage>
        <taxon>Bacteria</taxon>
        <taxon>Bacillati</taxon>
        <taxon>Bacillota</taxon>
        <taxon>Limnochordia</taxon>
        <taxon>Limnochordales</taxon>
        <taxon>Limnochordaceae</taxon>
        <taxon>Limnochorda</taxon>
    </lineage>
</organism>
<reference evidence="3" key="2">
    <citation type="journal article" date="2016" name="Int. J. Syst. Evol. Microbiol.">
        <title>Complete genome sequence and cell structure of Limnochorda pilosa, a Gram-negative spore-former within the phylum Firmicutes.</title>
        <authorList>
            <person name="Watanabe M."/>
            <person name="Kojima H."/>
            <person name="Fukui M."/>
        </authorList>
    </citation>
    <scope>NUCLEOTIDE SEQUENCE [LARGE SCALE GENOMIC DNA]</scope>
    <source>
        <strain evidence="3">HC45</strain>
    </source>
</reference>
<dbReference type="EMBL" id="AP014924">
    <property type="protein sequence ID" value="BAS27322.1"/>
    <property type="molecule type" value="Genomic_DNA"/>
</dbReference>
<dbReference type="InterPro" id="IPR031360">
    <property type="entry name" value="TrpP"/>
</dbReference>
<feature type="transmembrane region" description="Helical" evidence="1">
    <location>
        <begin position="80"/>
        <end position="99"/>
    </location>
</feature>
<feature type="transmembrane region" description="Helical" evidence="1">
    <location>
        <begin position="111"/>
        <end position="138"/>
    </location>
</feature>
<evidence type="ECO:0000256" key="1">
    <source>
        <dbReference type="SAM" id="Phobius"/>
    </source>
</evidence>
<dbReference type="Proteomes" id="UP000065807">
    <property type="component" value="Chromosome"/>
</dbReference>
<dbReference type="KEGG" id="lpil:LIP_1473"/>
<evidence type="ECO:0000313" key="2">
    <source>
        <dbReference type="EMBL" id="BAS27322.1"/>
    </source>
</evidence>
<keyword evidence="3" id="KW-1185">Reference proteome</keyword>
<keyword evidence="1" id="KW-0472">Membrane</keyword>
<dbReference type="Pfam" id="PF17099">
    <property type="entry name" value="TrpP"/>
    <property type="match status" value="1"/>
</dbReference>
<dbReference type="RefSeq" id="WP_331456634.1">
    <property type="nucleotide sequence ID" value="NZ_AP014924.1"/>
</dbReference>
<keyword evidence="1" id="KW-1133">Transmembrane helix</keyword>
<dbReference type="AlphaFoldDB" id="A0A0K2SJY3"/>
<feature type="transmembrane region" description="Helical" evidence="1">
    <location>
        <begin position="12"/>
        <end position="31"/>
    </location>
</feature>
<protein>
    <submittedName>
        <fullName evidence="2">ABC transporter</fullName>
    </submittedName>
</protein>
<feature type="transmembrane region" description="Helical" evidence="1">
    <location>
        <begin position="144"/>
        <end position="167"/>
    </location>
</feature>
<feature type="transmembrane region" description="Helical" evidence="1">
    <location>
        <begin position="43"/>
        <end position="68"/>
    </location>
</feature>
<name>A0A0K2SJY3_LIMPI</name>
<dbReference type="STRING" id="1555112.LIP_1473"/>
<proteinExistence type="predicted"/>
<accession>A0A0K2SJY3</accession>
<gene>
    <name evidence="2" type="ORF">LIP_1473</name>
</gene>
<sequence>MRSGSSQGRLSAQDVTLMALLLAVGAVLKVVTPPLGGISPNWIVALFTLAVLLVKPTYAQGIGLGLVAGAVGMTVSKAPIPWFLLVSEPAAALVAVFLVRSGLHRSLRLGAVALGPLVVSALVTFVSGLVFVGLTALFVPAAVFAAMITTVVVVSAVNAVITEVLYLPSARLLRRGEA</sequence>
<keyword evidence="1" id="KW-0812">Transmembrane</keyword>
<evidence type="ECO:0000313" key="3">
    <source>
        <dbReference type="Proteomes" id="UP000065807"/>
    </source>
</evidence>
<reference evidence="3" key="1">
    <citation type="submission" date="2015-07" db="EMBL/GenBank/DDBJ databases">
        <title>Complete genome sequence and phylogenetic analysis of Limnochorda pilosa.</title>
        <authorList>
            <person name="Watanabe M."/>
            <person name="Kojima H."/>
            <person name="Fukui M."/>
        </authorList>
    </citation>
    <scope>NUCLEOTIDE SEQUENCE [LARGE SCALE GENOMIC DNA]</scope>
    <source>
        <strain evidence="3">HC45</strain>
    </source>
</reference>